<accession>A0A364LE19</accession>
<sequence length="180" mass="21168">MKPSQPLMARLRLTTKQVNRGYYKGNRTGSMGFFLKSSTYIIEPSKLRTYVVPENLDTFKVSQLLKFFPVSPMLTFYKLTPFVTKSFPPTRTKYTREEDRNGVTISKDRAFNGEDYLDLWEKLNPREHDDWSDKWRLKRANLKAKAEADLEKVIKLDEKNKKKRKLKGGRTLKQLKKQGL</sequence>
<evidence type="ECO:0000313" key="9">
    <source>
        <dbReference type="Proteomes" id="UP000249363"/>
    </source>
</evidence>
<organism evidence="8 9">
    <name type="scientific">Talaromyces amestolkiae</name>
    <dbReference type="NCBI Taxonomy" id="1196081"/>
    <lineage>
        <taxon>Eukaryota</taxon>
        <taxon>Fungi</taxon>
        <taxon>Dikarya</taxon>
        <taxon>Ascomycota</taxon>
        <taxon>Pezizomycotina</taxon>
        <taxon>Eurotiomycetes</taxon>
        <taxon>Eurotiomycetidae</taxon>
        <taxon>Eurotiales</taxon>
        <taxon>Trichocomaceae</taxon>
        <taxon>Talaromyces</taxon>
        <taxon>Talaromyces sect. Talaromyces</taxon>
    </lineage>
</organism>
<dbReference type="GO" id="GO:0003735">
    <property type="term" value="F:structural constituent of ribosome"/>
    <property type="evidence" value="ECO:0007669"/>
    <property type="project" value="InterPro"/>
</dbReference>
<dbReference type="STRING" id="1196081.A0A364LE19"/>
<evidence type="ECO:0000313" key="8">
    <source>
        <dbReference type="EMBL" id="RAO74064.1"/>
    </source>
</evidence>
<dbReference type="EMBL" id="MIKG01000029">
    <property type="protein sequence ID" value="RAO74064.1"/>
    <property type="molecule type" value="Genomic_DNA"/>
</dbReference>
<evidence type="ECO:0008006" key="10">
    <source>
        <dbReference type="Google" id="ProtNLM"/>
    </source>
</evidence>
<dbReference type="GO" id="GO:0006412">
    <property type="term" value="P:translation"/>
    <property type="evidence" value="ECO:0007669"/>
    <property type="project" value="TreeGrafter"/>
</dbReference>
<dbReference type="GeneID" id="63799290"/>
<dbReference type="OrthoDB" id="408933at2759"/>
<keyword evidence="6" id="KW-0687">Ribonucleoprotein</keyword>
<proteinExistence type="inferred from homology"/>
<protein>
    <recommendedName>
        <fullName evidence="10">54S ribosomal protein L27, mitochondrial</fullName>
    </recommendedName>
</protein>
<evidence type="ECO:0000256" key="6">
    <source>
        <dbReference type="ARBA" id="ARBA00023274"/>
    </source>
</evidence>
<comment type="similarity">
    <text evidence="2">Belongs to the mitochondrion-specific ribosomal protein mL41 family.</text>
</comment>
<evidence type="ECO:0000256" key="5">
    <source>
        <dbReference type="ARBA" id="ARBA00023128"/>
    </source>
</evidence>
<dbReference type="InterPro" id="IPR019189">
    <property type="entry name" value="Ribosomal_mL41"/>
</dbReference>
<dbReference type="Pfam" id="PF09809">
    <property type="entry name" value="MRP-L27"/>
    <property type="match status" value="1"/>
</dbReference>
<reference evidence="8 9" key="1">
    <citation type="journal article" date="2017" name="Biotechnol. Biofuels">
        <title>Differential beta-glucosidase expression as a function of carbon source availability in Talaromyces amestolkiae: a genomic and proteomic approach.</title>
        <authorList>
            <person name="de Eugenio L.I."/>
            <person name="Mendez-Liter J.A."/>
            <person name="Nieto-Dominguez M."/>
            <person name="Alonso L."/>
            <person name="Gil-Munoz J."/>
            <person name="Barriuso J."/>
            <person name="Prieto A."/>
            <person name="Martinez M.J."/>
        </authorList>
    </citation>
    <scope>NUCLEOTIDE SEQUENCE [LARGE SCALE GENOMIC DNA]</scope>
    <source>
        <strain evidence="8 9">CIB</strain>
    </source>
</reference>
<evidence type="ECO:0000256" key="4">
    <source>
        <dbReference type="ARBA" id="ARBA00022980"/>
    </source>
</evidence>
<keyword evidence="5" id="KW-0496">Mitochondrion</keyword>
<keyword evidence="3" id="KW-0809">Transit peptide</keyword>
<feature type="region of interest" description="Disordered" evidence="7">
    <location>
        <begin position="161"/>
        <end position="180"/>
    </location>
</feature>
<dbReference type="PANTHER" id="PTHR21338">
    <property type="entry name" value="MITOCHONDRIAL RIBOSOMAL PROTEIN L41"/>
    <property type="match status" value="1"/>
</dbReference>
<name>A0A364LE19_TALAM</name>
<evidence type="ECO:0000256" key="3">
    <source>
        <dbReference type="ARBA" id="ARBA00022946"/>
    </source>
</evidence>
<evidence type="ECO:0000256" key="1">
    <source>
        <dbReference type="ARBA" id="ARBA00004173"/>
    </source>
</evidence>
<keyword evidence="4" id="KW-0689">Ribosomal protein</keyword>
<keyword evidence="9" id="KW-1185">Reference proteome</keyword>
<evidence type="ECO:0000256" key="7">
    <source>
        <dbReference type="SAM" id="MobiDB-lite"/>
    </source>
</evidence>
<evidence type="ECO:0000256" key="2">
    <source>
        <dbReference type="ARBA" id="ARBA00010152"/>
    </source>
</evidence>
<dbReference type="Proteomes" id="UP000249363">
    <property type="component" value="Unassembled WGS sequence"/>
</dbReference>
<comment type="caution">
    <text evidence="8">The sequence shown here is derived from an EMBL/GenBank/DDBJ whole genome shotgun (WGS) entry which is preliminary data.</text>
</comment>
<dbReference type="RefSeq" id="XP_040738578.1">
    <property type="nucleotide sequence ID" value="XM_040872666.1"/>
</dbReference>
<comment type="subcellular location">
    <subcellularLocation>
        <location evidence="1">Mitochondrion</location>
    </subcellularLocation>
</comment>
<gene>
    <name evidence="8" type="ORF">BHQ10_010076</name>
</gene>
<dbReference type="GO" id="GO:0005762">
    <property type="term" value="C:mitochondrial large ribosomal subunit"/>
    <property type="evidence" value="ECO:0007669"/>
    <property type="project" value="InterPro"/>
</dbReference>
<dbReference type="AlphaFoldDB" id="A0A364LE19"/>
<dbReference type="PANTHER" id="PTHR21338:SF0">
    <property type="entry name" value="LARGE RIBOSOMAL SUBUNIT PROTEIN ML41"/>
    <property type="match status" value="1"/>
</dbReference>